<evidence type="ECO:0000256" key="1">
    <source>
        <dbReference type="SAM" id="Phobius"/>
    </source>
</evidence>
<sequence>MNQLQSKKWWDAALIRAVKTVCQTAVGTIGASTMIEAVDWKVVLSASLLAGLVSLLTSLGGLPEVSDGNA</sequence>
<feature type="transmembrane region" description="Helical" evidence="1">
    <location>
        <begin position="42"/>
        <end position="62"/>
    </location>
</feature>
<keyword evidence="1" id="KW-0812">Transmembrane</keyword>
<name>A0A3N0HZ00_9FIRM</name>
<gene>
    <name evidence="2" type="ORF">EDX97_09655</name>
</gene>
<keyword evidence="1" id="KW-1133">Transmembrane helix</keyword>
<accession>A0A3N0HZ00</accession>
<organism evidence="2 3">
    <name type="scientific">Absicoccus porci</name>
    <dbReference type="NCBI Taxonomy" id="2486576"/>
    <lineage>
        <taxon>Bacteria</taxon>
        <taxon>Bacillati</taxon>
        <taxon>Bacillota</taxon>
        <taxon>Erysipelotrichia</taxon>
        <taxon>Erysipelotrichales</taxon>
        <taxon>Erysipelotrichaceae</taxon>
        <taxon>Absicoccus</taxon>
    </lineage>
</organism>
<evidence type="ECO:0000313" key="3">
    <source>
        <dbReference type="Proteomes" id="UP000276568"/>
    </source>
</evidence>
<keyword evidence="1" id="KW-0472">Membrane</keyword>
<evidence type="ECO:0000313" key="2">
    <source>
        <dbReference type="EMBL" id="RNM29877.1"/>
    </source>
</evidence>
<comment type="caution">
    <text evidence="2">The sequence shown here is derived from an EMBL/GenBank/DDBJ whole genome shotgun (WGS) entry which is preliminary data.</text>
</comment>
<dbReference type="RefSeq" id="WP_128520939.1">
    <property type="nucleotide sequence ID" value="NZ_RJQC01000003.1"/>
</dbReference>
<evidence type="ECO:0008006" key="4">
    <source>
        <dbReference type="Google" id="ProtNLM"/>
    </source>
</evidence>
<dbReference type="InterPro" id="IPR020109">
    <property type="entry name" value="Holin_r1t"/>
</dbReference>
<protein>
    <recommendedName>
        <fullName evidence="4">Holin</fullName>
    </recommendedName>
</protein>
<dbReference type="OrthoDB" id="1915214at2"/>
<dbReference type="EMBL" id="RJQC01000003">
    <property type="protein sequence ID" value="RNM29877.1"/>
    <property type="molecule type" value="Genomic_DNA"/>
</dbReference>
<dbReference type="AlphaFoldDB" id="A0A3N0HZ00"/>
<dbReference type="Proteomes" id="UP000276568">
    <property type="component" value="Unassembled WGS sequence"/>
</dbReference>
<keyword evidence="3" id="KW-1185">Reference proteome</keyword>
<reference evidence="2 3" key="1">
    <citation type="submission" date="2018-11" db="EMBL/GenBank/DDBJ databases">
        <title>Clostridium sp. nov., a member of the family Erysipelotrichaceae isolated from pig faeces.</title>
        <authorList>
            <person name="Chang Y.-H."/>
        </authorList>
    </citation>
    <scope>NUCLEOTIDE SEQUENCE [LARGE SCALE GENOMIC DNA]</scope>
    <source>
        <strain evidence="2 3">YH-panp20</strain>
    </source>
</reference>
<dbReference type="Pfam" id="PF16945">
    <property type="entry name" value="Phage_r1t_holin"/>
    <property type="match status" value="1"/>
</dbReference>
<proteinExistence type="predicted"/>